<evidence type="ECO:0000256" key="2">
    <source>
        <dbReference type="SAM" id="Phobius"/>
    </source>
</evidence>
<dbReference type="PANTHER" id="PTHR38790">
    <property type="entry name" value="2EXR DOMAIN-CONTAINING PROTEIN-RELATED"/>
    <property type="match status" value="1"/>
</dbReference>
<keyword evidence="2" id="KW-0472">Membrane</keyword>
<feature type="region of interest" description="Disordered" evidence="1">
    <location>
        <begin position="74"/>
        <end position="97"/>
    </location>
</feature>
<proteinExistence type="predicted"/>
<feature type="compositionally biased region" description="Basic residues" evidence="1">
    <location>
        <begin position="74"/>
        <end position="86"/>
    </location>
</feature>
<keyword evidence="5" id="KW-1185">Reference proteome</keyword>
<dbReference type="Pfam" id="PF24864">
    <property type="entry name" value="DUF7730"/>
    <property type="match status" value="1"/>
</dbReference>
<evidence type="ECO:0000313" key="5">
    <source>
        <dbReference type="Proteomes" id="UP000700596"/>
    </source>
</evidence>
<feature type="domain" description="DUF7730" evidence="3">
    <location>
        <begin position="99"/>
        <end position="243"/>
    </location>
</feature>
<protein>
    <recommendedName>
        <fullName evidence="3">DUF7730 domain-containing protein</fullName>
    </recommendedName>
</protein>
<sequence length="367" mass="43039">MSFTVFKEQIYEKYRTICIRYPRTRRFFKYIFCTIICPILLPCICCCYFCLSSDRIRDGKRGAEQREMSRINQRQRVRALNRRKRSPSVDRKPHEPACSQDQSLLFSSLPAEIRLQIYKILLAETGRLHICSRLVNSWPNGRTKRSAPILKSRYLFDQLAMGARICNNPNEFGCRSLTCMDKAEAKEKLGILLTCRRIYWEAIDLLYSENTFSFRCPVECRAFLSTVVPKRLSVIRQIVFEMDPEFLSPVGWGDMVQSLTDLLESHFSAMTSLDKIIISMDFTNPEWCRQQRQQHILIIPRLISEKSPKDYKVYVYLDMSECSHSGKRISQDTSTGRLMFRGQCPIRELVDLSEVDLQLWQAEYCPY</sequence>
<feature type="transmembrane region" description="Helical" evidence="2">
    <location>
        <begin position="27"/>
        <end position="51"/>
    </location>
</feature>
<dbReference type="Proteomes" id="UP000700596">
    <property type="component" value="Unassembled WGS sequence"/>
</dbReference>
<evidence type="ECO:0000259" key="3">
    <source>
        <dbReference type="Pfam" id="PF24864"/>
    </source>
</evidence>
<dbReference type="AlphaFoldDB" id="A0A9P9D7L1"/>
<keyword evidence="2" id="KW-1133">Transmembrane helix</keyword>
<accession>A0A9P9D7L1</accession>
<evidence type="ECO:0000256" key="1">
    <source>
        <dbReference type="SAM" id="MobiDB-lite"/>
    </source>
</evidence>
<dbReference type="EMBL" id="JAGMWT010000018">
    <property type="protein sequence ID" value="KAH7113892.1"/>
    <property type="molecule type" value="Genomic_DNA"/>
</dbReference>
<keyword evidence="2" id="KW-0812">Transmembrane</keyword>
<reference evidence="4" key="1">
    <citation type="journal article" date="2021" name="Nat. Commun.">
        <title>Genetic determinants of endophytism in the Arabidopsis root mycobiome.</title>
        <authorList>
            <person name="Mesny F."/>
            <person name="Miyauchi S."/>
            <person name="Thiergart T."/>
            <person name="Pickel B."/>
            <person name="Atanasova L."/>
            <person name="Karlsson M."/>
            <person name="Huettel B."/>
            <person name="Barry K.W."/>
            <person name="Haridas S."/>
            <person name="Chen C."/>
            <person name="Bauer D."/>
            <person name="Andreopoulos W."/>
            <person name="Pangilinan J."/>
            <person name="LaButti K."/>
            <person name="Riley R."/>
            <person name="Lipzen A."/>
            <person name="Clum A."/>
            <person name="Drula E."/>
            <person name="Henrissat B."/>
            <person name="Kohler A."/>
            <person name="Grigoriev I.V."/>
            <person name="Martin F.M."/>
            <person name="Hacquard S."/>
        </authorList>
    </citation>
    <scope>NUCLEOTIDE SEQUENCE</scope>
    <source>
        <strain evidence="4">MPI-CAGE-CH-0243</strain>
    </source>
</reference>
<evidence type="ECO:0000313" key="4">
    <source>
        <dbReference type="EMBL" id="KAH7113892.1"/>
    </source>
</evidence>
<dbReference type="OrthoDB" id="3801532at2759"/>
<name>A0A9P9D7L1_9PLEO</name>
<gene>
    <name evidence="4" type="ORF">B0J11DRAFT_142933</name>
</gene>
<organism evidence="4 5">
    <name type="scientific">Dendryphion nanum</name>
    <dbReference type="NCBI Taxonomy" id="256645"/>
    <lineage>
        <taxon>Eukaryota</taxon>
        <taxon>Fungi</taxon>
        <taxon>Dikarya</taxon>
        <taxon>Ascomycota</taxon>
        <taxon>Pezizomycotina</taxon>
        <taxon>Dothideomycetes</taxon>
        <taxon>Pleosporomycetidae</taxon>
        <taxon>Pleosporales</taxon>
        <taxon>Torulaceae</taxon>
        <taxon>Dendryphion</taxon>
    </lineage>
</organism>
<dbReference type="InterPro" id="IPR056632">
    <property type="entry name" value="DUF7730"/>
</dbReference>
<comment type="caution">
    <text evidence="4">The sequence shown here is derived from an EMBL/GenBank/DDBJ whole genome shotgun (WGS) entry which is preliminary data.</text>
</comment>